<proteinExistence type="predicted"/>
<dbReference type="EMBL" id="CAJMWX010000232">
    <property type="protein sequence ID" value="CAE6409285.1"/>
    <property type="molecule type" value="Genomic_DNA"/>
</dbReference>
<protein>
    <recommendedName>
        <fullName evidence="1">Phosphatidate phosphatase APP1 catalytic domain-containing protein</fullName>
    </recommendedName>
</protein>
<dbReference type="InterPro" id="IPR019236">
    <property type="entry name" value="APP1_cat"/>
</dbReference>
<organism evidence="2 3">
    <name type="scientific">Rhizoctonia solani</name>
    <dbReference type="NCBI Taxonomy" id="456999"/>
    <lineage>
        <taxon>Eukaryota</taxon>
        <taxon>Fungi</taxon>
        <taxon>Dikarya</taxon>
        <taxon>Basidiomycota</taxon>
        <taxon>Agaricomycotina</taxon>
        <taxon>Agaricomycetes</taxon>
        <taxon>Cantharellales</taxon>
        <taxon>Ceratobasidiaceae</taxon>
        <taxon>Rhizoctonia</taxon>
    </lineage>
</organism>
<accession>A0A8H2WUI1</accession>
<dbReference type="InterPro" id="IPR052935">
    <property type="entry name" value="Mg2+_PAP"/>
</dbReference>
<dbReference type="AlphaFoldDB" id="A0A8H2WUI1"/>
<dbReference type="PANTHER" id="PTHR28208:SF1">
    <property type="entry name" value="FILAMENT ORGANIZATION PROTEIN APP1-LIKE, PUTATIVE (AFU_ORTHOLOGUE AFUA_1G06650)-RELATED"/>
    <property type="match status" value="1"/>
</dbReference>
<dbReference type="GO" id="GO:0030479">
    <property type="term" value="C:actin cortical patch"/>
    <property type="evidence" value="ECO:0007669"/>
    <property type="project" value="TreeGrafter"/>
</dbReference>
<sequence>MTSSVSSIPQRLLDLFDKATNKTDQSTHSDPSADASHTIPTSTRLVAFDNTAFYPPAPPNATCSAFPSGICPSNQPNPNSIPPRPSESHTHIAEFVMAYMSSRSGDAGIFDDIVANIISTLGIVRRGGPEEENVRSRVAMFLGLMKPAQRAVLVSQDESKQTVVGGPSSGNGISSDLRWVQGRGRREVVWKVVTAPGDQRTFEMRTFVPADSGWVVVSDVDDTIKVSQVNNRIALLRNTFVSSPSAVPGMAELYHILDAQLDSPAWFYLSASPWQLYPFLHIFLNTAGQFPRGQLILRDMSRGAMPIYLSALTMGTQAYKVDRLSKIHEWLPEPARRVVLIGDSTQKDPESYGEIARKWPNWVGAIWIRVVQGVDERKEKELNDPKRFEKAFEKVDTRIWKTFTDPKELRAAVAGLHAR</sequence>
<reference evidence="2" key="1">
    <citation type="submission" date="2021-01" db="EMBL/GenBank/DDBJ databases">
        <authorList>
            <person name="Kaushik A."/>
        </authorList>
    </citation>
    <scope>NUCLEOTIDE SEQUENCE</scope>
    <source>
        <strain evidence="2">AG4-R118</strain>
    </source>
</reference>
<dbReference type="GO" id="GO:0008195">
    <property type="term" value="F:phosphatidate phosphatase activity"/>
    <property type="evidence" value="ECO:0007669"/>
    <property type="project" value="InterPro"/>
</dbReference>
<dbReference type="Proteomes" id="UP000663888">
    <property type="component" value="Unassembled WGS sequence"/>
</dbReference>
<dbReference type="Pfam" id="PF09949">
    <property type="entry name" value="APP1_cat"/>
    <property type="match status" value="1"/>
</dbReference>
<name>A0A8H2WUI1_9AGAM</name>
<evidence type="ECO:0000259" key="1">
    <source>
        <dbReference type="Pfam" id="PF09949"/>
    </source>
</evidence>
<dbReference type="PANTHER" id="PTHR28208">
    <property type="entry name" value="PHOSPHATIDATE PHOSPHATASE APP1"/>
    <property type="match status" value="1"/>
</dbReference>
<feature type="domain" description="Phosphatidate phosphatase APP1 catalytic" evidence="1">
    <location>
        <begin position="214"/>
        <end position="369"/>
    </location>
</feature>
<evidence type="ECO:0000313" key="3">
    <source>
        <dbReference type="Proteomes" id="UP000663888"/>
    </source>
</evidence>
<gene>
    <name evidence="2" type="ORF">RDB_LOCUS10251</name>
</gene>
<evidence type="ECO:0000313" key="2">
    <source>
        <dbReference type="EMBL" id="CAE6409285.1"/>
    </source>
</evidence>
<comment type="caution">
    <text evidence="2">The sequence shown here is derived from an EMBL/GenBank/DDBJ whole genome shotgun (WGS) entry which is preliminary data.</text>
</comment>